<proteinExistence type="predicted"/>
<keyword evidence="1 4" id="KW-0812">Transmembrane</keyword>
<feature type="transmembrane region" description="Helical" evidence="4">
    <location>
        <begin position="221"/>
        <end position="244"/>
    </location>
</feature>
<dbReference type="InterPro" id="IPR011701">
    <property type="entry name" value="MFS"/>
</dbReference>
<accession>A0A317FJU6</accession>
<dbReference type="AlphaFoldDB" id="A0A317FJU6"/>
<feature type="transmembrane region" description="Helical" evidence="4">
    <location>
        <begin position="142"/>
        <end position="161"/>
    </location>
</feature>
<feature type="transmembrane region" description="Helical" evidence="4">
    <location>
        <begin position="313"/>
        <end position="335"/>
    </location>
</feature>
<dbReference type="Proteomes" id="UP000245765">
    <property type="component" value="Unassembled WGS sequence"/>
</dbReference>
<keyword evidence="7" id="KW-1185">Reference proteome</keyword>
<feature type="transmembrane region" description="Helical" evidence="4">
    <location>
        <begin position="341"/>
        <end position="360"/>
    </location>
</feature>
<dbReference type="Gene3D" id="1.20.1250.20">
    <property type="entry name" value="MFS general substrate transporter like domains"/>
    <property type="match status" value="2"/>
</dbReference>
<dbReference type="Pfam" id="PF07690">
    <property type="entry name" value="MFS_1"/>
    <property type="match status" value="1"/>
</dbReference>
<dbReference type="SUPFAM" id="SSF103473">
    <property type="entry name" value="MFS general substrate transporter"/>
    <property type="match status" value="1"/>
</dbReference>
<evidence type="ECO:0000256" key="3">
    <source>
        <dbReference type="ARBA" id="ARBA00023136"/>
    </source>
</evidence>
<keyword evidence="2 4" id="KW-1133">Transmembrane helix</keyword>
<evidence type="ECO:0000313" key="7">
    <source>
        <dbReference type="Proteomes" id="UP000245765"/>
    </source>
</evidence>
<dbReference type="PANTHER" id="PTHR43129">
    <property type="entry name" value="FOSMIDOMYCIN RESISTANCE PROTEIN"/>
    <property type="match status" value="1"/>
</dbReference>
<name>A0A317FJU6_9PROT</name>
<gene>
    <name evidence="6" type="ORF">DFH01_02710</name>
</gene>
<protein>
    <submittedName>
        <fullName evidence="6">MFS transporter</fullName>
    </submittedName>
</protein>
<organism evidence="6 7">
    <name type="scientific">Falsiroseomonas bella</name>
    <dbReference type="NCBI Taxonomy" id="2184016"/>
    <lineage>
        <taxon>Bacteria</taxon>
        <taxon>Pseudomonadati</taxon>
        <taxon>Pseudomonadota</taxon>
        <taxon>Alphaproteobacteria</taxon>
        <taxon>Acetobacterales</taxon>
        <taxon>Roseomonadaceae</taxon>
        <taxon>Falsiroseomonas</taxon>
    </lineage>
</organism>
<dbReference type="PROSITE" id="PS50850">
    <property type="entry name" value="MFS"/>
    <property type="match status" value="1"/>
</dbReference>
<reference evidence="7" key="1">
    <citation type="submission" date="2018-05" db="EMBL/GenBank/DDBJ databases">
        <authorList>
            <person name="Du Z."/>
            <person name="Wang X."/>
        </authorList>
    </citation>
    <scope>NUCLEOTIDE SEQUENCE [LARGE SCALE GENOMIC DNA]</scope>
    <source>
        <strain evidence="7">CQN31</strain>
    </source>
</reference>
<feature type="transmembrane region" description="Helical" evidence="4">
    <location>
        <begin position="181"/>
        <end position="201"/>
    </location>
</feature>
<evidence type="ECO:0000259" key="5">
    <source>
        <dbReference type="PROSITE" id="PS50850"/>
    </source>
</evidence>
<feature type="transmembrane region" description="Helical" evidence="4">
    <location>
        <begin position="20"/>
        <end position="42"/>
    </location>
</feature>
<sequence length="366" mass="36483">MHMLVFPPLFPLLRDQLGVGFLELGLVVTVFSVVSALTQAPMGFVVDRIGPRRVLTAGLVTGGIAFTSFAIFGGYAWMILAGAIAGLANATYHPADYALLNGGIGGPRMGRAFSLHTFAGYAGGAAAPALMLALAAGFGVQAAVLCAGLLAFAVAAFVWIACPRDVKPQAAKPGAGPKPRVLSPAILGLTGFFVLIALSIGGTNGFAVASLVAGHGLSLTLASAALTAFLVGSATGVLLGGGLADRAQRHGLVAAGGFAAASAITLCVALLPLPGIAVVALLGASGVLSGLCMPSRDMMVRAAAPPGQAGAAFGIVSTGFNIGGMIAPLMFGWLMDAGHPNAVFLLGAVFMAITALAAALPELRRR</sequence>
<keyword evidence="3 4" id="KW-0472">Membrane</keyword>
<dbReference type="EMBL" id="QGNA01000001">
    <property type="protein sequence ID" value="PWS39270.1"/>
    <property type="molecule type" value="Genomic_DNA"/>
</dbReference>
<feature type="transmembrane region" description="Helical" evidence="4">
    <location>
        <begin position="112"/>
        <end position="136"/>
    </location>
</feature>
<dbReference type="GO" id="GO:0005886">
    <property type="term" value="C:plasma membrane"/>
    <property type="evidence" value="ECO:0007669"/>
    <property type="project" value="TreeGrafter"/>
</dbReference>
<dbReference type="InterPro" id="IPR020846">
    <property type="entry name" value="MFS_dom"/>
</dbReference>
<dbReference type="PANTHER" id="PTHR43129:SF1">
    <property type="entry name" value="FOSMIDOMYCIN RESISTANCE PROTEIN"/>
    <property type="match status" value="1"/>
</dbReference>
<feature type="transmembrane region" description="Helical" evidence="4">
    <location>
        <begin position="54"/>
        <end position="72"/>
    </location>
</feature>
<evidence type="ECO:0000256" key="1">
    <source>
        <dbReference type="ARBA" id="ARBA00022692"/>
    </source>
</evidence>
<evidence type="ECO:0000313" key="6">
    <source>
        <dbReference type="EMBL" id="PWS39270.1"/>
    </source>
</evidence>
<dbReference type="OrthoDB" id="8894129at2"/>
<feature type="domain" description="Major facilitator superfamily (MFS) profile" evidence="5">
    <location>
        <begin position="1"/>
        <end position="366"/>
    </location>
</feature>
<feature type="transmembrane region" description="Helical" evidence="4">
    <location>
        <begin position="251"/>
        <end position="271"/>
    </location>
</feature>
<dbReference type="GO" id="GO:0022857">
    <property type="term" value="F:transmembrane transporter activity"/>
    <property type="evidence" value="ECO:0007669"/>
    <property type="project" value="InterPro"/>
</dbReference>
<comment type="caution">
    <text evidence="6">The sequence shown here is derived from an EMBL/GenBank/DDBJ whole genome shotgun (WGS) entry which is preliminary data.</text>
</comment>
<evidence type="ECO:0000256" key="4">
    <source>
        <dbReference type="SAM" id="Phobius"/>
    </source>
</evidence>
<dbReference type="InterPro" id="IPR036259">
    <property type="entry name" value="MFS_trans_sf"/>
</dbReference>
<feature type="transmembrane region" description="Helical" evidence="4">
    <location>
        <begin position="277"/>
        <end position="293"/>
    </location>
</feature>
<feature type="transmembrane region" description="Helical" evidence="4">
    <location>
        <begin position="78"/>
        <end position="100"/>
    </location>
</feature>
<evidence type="ECO:0000256" key="2">
    <source>
        <dbReference type="ARBA" id="ARBA00022989"/>
    </source>
</evidence>